<organism evidence="1 2">
    <name type="scientific">Acidisarcina polymorpha</name>
    <dbReference type="NCBI Taxonomy" id="2211140"/>
    <lineage>
        <taxon>Bacteria</taxon>
        <taxon>Pseudomonadati</taxon>
        <taxon>Acidobacteriota</taxon>
        <taxon>Terriglobia</taxon>
        <taxon>Terriglobales</taxon>
        <taxon>Acidobacteriaceae</taxon>
        <taxon>Acidisarcina</taxon>
    </lineage>
</organism>
<keyword evidence="2" id="KW-1185">Reference proteome</keyword>
<gene>
    <name evidence="1" type="ORF">ACPOL_2673</name>
</gene>
<sequence>MIWLDDPNEDGEELPSVPHKLTAEMDVGPSPQVDFPEVLAGKLVGTPAVILDQLKFRNIIAVYFSGRRYKFRQINNDGTFEMHRDW</sequence>
<dbReference type="KEGG" id="abas:ACPOL_2673"/>
<dbReference type="EMBL" id="CP030840">
    <property type="protein sequence ID" value="AXC11986.1"/>
    <property type="molecule type" value="Genomic_DNA"/>
</dbReference>
<dbReference type="AlphaFoldDB" id="A0A2Z5G074"/>
<accession>A0A2Z5G074</accession>
<protein>
    <submittedName>
        <fullName evidence="1">Uncharacterized protein</fullName>
    </submittedName>
</protein>
<evidence type="ECO:0000313" key="1">
    <source>
        <dbReference type="EMBL" id="AXC11986.1"/>
    </source>
</evidence>
<dbReference type="Proteomes" id="UP000253606">
    <property type="component" value="Chromosome"/>
</dbReference>
<evidence type="ECO:0000313" key="2">
    <source>
        <dbReference type="Proteomes" id="UP000253606"/>
    </source>
</evidence>
<reference evidence="1 2" key="1">
    <citation type="journal article" date="2018" name="Front. Microbiol.">
        <title>Hydrolytic Capabilities as a Key to Environmental Success: Chitinolytic and Cellulolytic Acidobacteria From Acidic Sub-arctic Soils and Boreal Peatlands.</title>
        <authorList>
            <person name="Belova S.E."/>
            <person name="Ravin N.V."/>
            <person name="Pankratov T.A."/>
            <person name="Rakitin A.L."/>
            <person name="Ivanova A.A."/>
            <person name="Beletsky A.V."/>
            <person name="Mardanov A.V."/>
            <person name="Sinninghe Damste J.S."/>
            <person name="Dedysh S.N."/>
        </authorList>
    </citation>
    <scope>NUCLEOTIDE SEQUENCE [LARGE SCALE GENOMIC DNA]</scope>
    <source>
        <strain evidence="1 2">SBC82</strain>
    </source>
</reference>
<name>A0A2Z5G074_9BACT</name>
<proteinExistence type="predicted"/>